<dbReference type="Proteomes" id="UP000298438">
    <property type="component" value="Unassembled WGS sequence"/>
</dbReference>
<protein>
    <recommendedName>
        <fullName evidence="4">Lipoprotein</fullName>
    </recommendedName>
</protein>
<dbReference type="PIRSF" id="PIRSF028200">
    <property type="entry name" value="UCP028200"/>
    <property type="match status" value="1"/>
</dbReference>
<evidence type="ECO:0000313" key="2">
    <source>
        <dbReference type="EMBL" id="TFW28164.1"/>
    </source>
</evidence>
<evidence type="ECO:0000313" key="3">
    <source>
        <dbReference type="Proteomes" id="UP000298438"/>
    </source>
</evidence>
<feature type="chain" id="PRO_5021241116" description="Lipoprotein" evidence="1">
    <location>
        <begin position="21"/>
        <end position="283"/>
    </location>
</feature>
<dbReference type="EMBL" id="SPVF01000039">
    <property type="protein sequence ID" value="TFW28164.1"/>
    <property type="molecule type" value="Genomic_DNA"/>
</dbReference>
<reference evidence="2 3" key="1">
    <citation type="submission" date="2019-03" db="EMBL/GenBank/DDBJ databases">
        <title>Draft Genome Sequence of Massilia arenosa sp. nov., a Novel Massilia Species Isolated from a Sandy-loam Maize Soil.</title>
        <authorList>
            <person name="Raths R."/>
            <person name="Peta V."/>
            <person name="Bucking H."/>
        </authorList>
    </citation>
    <scope>NUCLEOTIDE SEQUENCE [LARGE SCALE GENOMIC DNA]</scope>
    <source>
        <strain evidence="2 3">MC02</strain>
    </source>
</reference>
<dbReference type="RefSeq" id="WP_135205688.1">
    <property type="nucleotide sequence ID" value="NZ_SPVF01000039.1"/>
</dbReference>
<comment type="caution">
    <text evidence="2">The sequence shown here is derived from an EMBL/GenBank/DDBJ whole genome shotgun (WGS) entry which is preliminary data.</text>
</comment>
<keyword evidence="3" id="KW-1185">Reference proteome</keyword>
<evidence type="ECO:0000256" key="1">
    <source>
        <dbReference type="SAM" id="SignalP"/>
    </source>
</evidence>
<dbReference type="InterPro" id="IPR016875">
    <property type="entry name" value="UCP028200"/>
</dbReference>
<proteinExistence type="predicted"/>
<accession>A0A4Y9SSH9</accession>
<sequence length="283" mass="33355">MLLALGLLLLMSACSTIRFTYDHGDTLLYWWLNAYLDIDSDQKAWVKRDIDAFFDWHRKTQLPDYVNILRTAQKQLAGNPTQQDLLGDYKKIRDETRELMVKSLPDLVDLARSVKPEQIERMEKKFEKNNADYRKKFMSGSFDHRKEVRYDKAMEQFKLWFGSFSREQEAQIRRLSDARPLDNDIWLDERMRRQKRIIEVVRKIQAEKLSKEAATPLVAGLIKDTVDRFDQPDRKAFFDGYVDTTSKFILAVIQLTTPEQRAHAQDRMQGWINDLNTLAAEGR</sequence>
<gene>
    <name evidence="2" type="ORF">E4L96_02670</name>
</gene>
<dbReference type="AlphaFoldDB" id="A0A4Y9SSH9"/>
<organism evidence="2 3">
    <name type="scientific">Zemynaea arenosa</name>
    <dbReference type="NCBI Taxonomy" id="2561931"/>
    <lineage>
        <taxon>Bacteria</taxon>
        <taxon>Pseudomonadati</taxon>
        <taxon>Pseudomonadota</taxon>
        <taxon>Betaproteobacteria</taxon>
        <taxon>Burkholderiales</taxon>
        <taxon>Oxalobacteraceae</taxon>
        <taxon>Telluria group</taxon>
        <taxon>Zemynaea</taxon>
    </lineage>
</organism>
<dbReference type="OrthoDB" id="5767052at2"/>
<name>A0A4Y9SSH9_9BURK</name>
<dbReference type="Pfam" id="PF19795">
    <property type="entry name" value="DUF6279"/>
    <property type="match status" value="1"/>
</dbReference>
<evidence type="ECO:0008006" key="4">
    <source>
        <dbReference type="Google" id="ProtNLM"/>
    </source>
</evidence>
<feature type="signal peptide" evidence="1">
    <location>
        <begin position="1"/>
        <end position="20"/>
    </location>
</feature>
<keyword evidence="1" id="KW-0732">Signal</keyword>